<keyword evidence="7 10" id="KW-0653">Protein transport</keyword>
<keyword evidence="10" id="KW-0735">Signal-anchor</keyword>
<comment type="similarity">
    <text evidence="2 10">Belongs to the TonB family.</text>
</comment>
<sequence length="243" mass="26826">MNIKRYILAGSASILFHTIIFSAVPTKTVMAMPVGAESTRVSLNLVSVPQPKPQPVQEVTPTPQPEVKPVVKKQPVQTKQKKLVKKKVKTQKEVAPKKTPPKPTPKPEPRKVVKKETKPVKKKVEKTVKSTAEQSKPQVKNQASSGVNSQPKLVSQPTFATRPSPVQYPRIAKRRGIEGQVLVEIWIDSSGKQVKQRLIKSSGANVLDDAAIAAIKDWKFSSHIIDGQAIAHRVQIPVRFKLD</sequence>
<organism evidence="13 14">
    <name type="scientific">Photobacterium jeanii</name>
    <dbReference type="NCBI Taxonomy" id="858640"/>
    <lineage>
        <taxon>Bacteria</taxon>
        <taxon>Pseudomonadati</taxon>
        <taxon>Pseudomonadota</taxon>
        <taxon>Gammaproteobacteria</taxon>
        <taxon>Vibrionales</taxon>
        <taxon>Vibrionaceae</taxon>
        <taxon>Photobacterium</taxon>
    </lineage>
</organism>
<protein>
    <recommendedName>
        <fullName evidence="10">Protein TonB</fullName>
    </recommendedName>
</protein>
<feature type="compositionally biased region" description="Basic residues" evidence="11">
    <location>
        <begin position="79"/>
        <end position="89"/>
    </location>
</feature>
<evidence type="ECO:0000259" key="12">
    <source>
        <dbReference type="PROSITE" id="PS52015"/>
    </source>
</evidence>
<dbReference type="GO" id="GO:0055085">
    <property type="term" value="P:transmembrane transport"/>
    <property type="evidence" value="ECO:0007669"/>
    <property type="project" value="InterPro"/>
</dbReference>
<dbReference type="EMBL" id="LVHF01000012">
    <property type="protein sequence ID" value="OAN17699.1"/>
    <property type="molecule type" value="Genomic_DNA"/>
</dbReference>
<feature type="compositionally biased region" description="Low complexity" evidence="11">
    <location>
        <begin position="55"/>
        <end position="78"/>
    </location>
</feature>
<dbReference type="Gene3D" id="3.30.1150.10">
    <property type="match status" value="1"/>
</dbReference>
<feature type="compositionally biased region" description="Polar residues" evidence="11">
    <location>
        <begin position="130"/>
        <end position="161"/>
    </location>
</feature>
<dbReference type="InterPro" id="IPR037682">
    <property type="entry name" value="TonB_C"/>
</dbReference>
<evidence type="ECO:0000256" key="2">
    <source>
        <dbReference type="ARBA" id="ARBA00006555"/>
    </source>
</evidence>
<dbReference type="GO" id="GO:0031992">
    <property type="term" value="F:energy transducer activity"/>
    <property type="evidence" value="ECO:0007669"/>
    <property type="project" value="InterPro"/>
</dbReference>
<dbReference type="PANTHER" id="PTHR33446">
    <property type="entry name" value="PROTEIN TONB-RELATED"/>
    <property type="match status" value="1"/>
</dbReference>
<evidence type="ECO:0000256" key="3">
    <source>
        <dbReference type="ARBA" id="ARBA00022448"/>
    </source>
</evidence>
<keyword evidence="4 10" id="KW-1003">Cell membrane</keyword>
<dbReference type="SUPFAM" id="SSF74653">
    <property type="entry name" value="TolA/TonB C-terminal domain"/>
    <property type="match status" value="1"/>
</dbReference>
<dbReference type="AlphaFoldDB" id="A0A178KK58"/>
<dbReference type="InterPro" id="IPR006260">
    <property type="entry name" value="TonB/TolA_C"/>
</dbReference>
<gene>
    <name evidence="13" type="ORF">A3K86_01900</name>
</gene>
<dbReference type="InterPro" id="IPR051045">
    <property type="entry name" value="TonB-dependent_transducer"/>
</dbReference>
<evidence type="ECO:0000313" key="14">
    <source>
        <dbReference type="Proteomes" id="UP000078503"/>
    </source>
</evidence>
<dbReference type="GO" id="GO:0015891">
    <property type="term" value="P:siderophore transport"/>
    <property type="evidence" value="ECO:0007669"/>
    <property type="project" value="InterPro"/>
</dbReference>
<keyword evidence="6" id="KW-0812">Transmembrane</keyword>
<evidence type="ECO:0000313" key="13">
    <source>
        <dbReference type="EMBL" id="OAN17699.1"/>
    </source>
</evidence>
<comment type="subcellular location">
    <subcellularLocation>
        <location evidence="1 10">Cell inner membrane</location>
        <topology evidence="1 10">Single-pass membrane protein</topology>
        <orientation evidence="1 10">Periplasmic side</orientation>
    </subcellularLocation>
</comment>
<dbReference type="GO" id="GO:0015031">
    <property type="term" value="P:protein transport"/>
    <property type="evidence" value="ECO:0007669"/>
    <property type="project" value="UniProtKB-UniRule"/>
</dbReference>
<feature type="domain" description="TonB C-terminal" evidence="12">
    <location>
        <begin position="153"/>
        <end position="243"/>
    </location>
</feature>
<evidence type="ECO:0000256" key="5">
    <source>
        <dbReference type="ARBA" id="ARBA00022519"/>
    </source>
</evidence>
<proteinExistence type="inferred from homology"/>
<dbReference type="PROSITE" id="PS52015">
    <property type="entry name" value="TONB_CTD"/>
    <property type="match status" value="1"/>
</dbReference>
<feature type="region of interest" description="Disordered" evidence="11">
    <location>
        <begin position="50"/>
        <end position="161"/>
    </location>
</feature>
<evidence type="ECO:0000256" key="6">
    <source>
        <dbReference type="ARBA" id="ARBA00022692"/>
    </source>
</evidence>
<evidence type="ECO:0000256" key="8">
    <source>
        <dbReference type="ARBA" id="ARBA00022989"/>
    </source>
</evidence>
<keyword evidence="14" id="KW-1185">Reference proteome</keyword>
<feature type="compositionally biased region" description="Basic and acidic residues" evidence="11">
    <location>
        <begin position="105"/>
        <end position="119"/>
    </location>
</feature>
<dbReference type="STRING" id="858640.A3K86_01900"/>
<keyword evidence="3 10" id="KW-0813">Transport</keyword>
<dbReference type="NCBIfam" id="TIGR01352">
    <property type="entry name" value="tonB_Cterm"/>
    <property type="match status" value="1"/>
</dbReference>
<evidence type="ECO:0000256" key="10">
    <source>
        <dbReference type="RuleBase" id="RU362123"/>
    </source>
</evidence>
<keyword evidence="9" id="KW-0472">Membrane</keyword>
<evidence type="ECO:0000256" key="1">
    <source>
        <dbReference type="ARBA" id="ARBA00004383"/>
    </source>
</evidence>
<name>A0A178KK58_9GAMM</name>
<dbReference type="RefSeq" id="WP_068326858.1">
    <property type="nucleotide sequence ID" value="NZ_LVHF01000012.1"/>
</dbReference>
<dbReference type="OrthoDB" id="9816142at2"/>
<evidence type="ECO:0000256" key="4">
    <source>
        <dbReference type="ARBA" id="ARBA00022475"/>
    </source>
</evidence>
<accession>A0A178KK58</accession>
<dbReference type="GO" id="GO:0030288">
    <property type="term" value="C:outer membrane-bounded periplasmic space"/>
    <property type="evidence" value="ECO:0007669"/>
    <property type="project" value="InterPro"/>
</dbReference>
<dbReference type="PRINTS" id="PR01374">
    <property type="entry name" value="TONBPROTEIN"/>
</dbReference>
<comment type="caution">
    <text evidence="13">The sequence shown here is derived from an EMBL/GenBank/DDBJ whole genome shotgun (WGS) entry which is preliminary data.</text>
</comment>
<keyword evidence="5 10" id="KW-0997">Cell inner membrane</keyword>
<comment type="function">
    <text evidence="10">Interacts with outer membrane receptor proteins that carry out high-affinity binding and energy dependent uptake into the periplasmic space of specific substrates. It could act to transduce energy from the cytoplasmic membrane to specific energy-requiring processes in the outer membrane, resulting in the release into the periplasm of ligands bound by these outer membrane proteins.</text>
</comment>
<dbReference type="Pfam" id="PF03544">
    <property type="entry name" value="TonB_C"/>
    <property type="match status" value="1"/>
</dbReference>
<dbReference type="PANTHER" id="PTHR33446:SF2">
    <property type="entry name" value="PROTEIN TONB"/>
    <property type="match status" value="1"/>
</dbReference>
<reference evidence="13 14" key="1">
    <citation type="submission" date="2016-03" db="EMBL/GenBank/DDBJ databases">
        <title>Photobacterium proteolyticum sp. nov. a protease producing bacterium isolated from ocean sediments of Laizhou Bay.</title>
        <authorList>
            <person name="Li Y."/>
        </authorList>
    </citation>
    <scope>NUCLEOTIDE SEQUENCE [LARGE SCALE GENOMIC DNA]</scope>
    <source>
        <strain evidence="13 14">R-40508</strain>
    </source>
</reference>
<dbReference type="InterPro" id="IPR003538">
    <property type="entry name" value="TonB"/>
</dbReference>
<evidence type="ECO:0000256" key="9">
    <source>
        <dbReference type="ARBA" id="ARBA00023136"/>
    </source>
</evidence>
<keyword evidence="8" id="KW-1133">Transmembrane helix</keyword>
<evidence type="ECO:0000256" key="11">
    <source>
        <dbReference type="SAM" id="MobiDB-lite"/>
    </source>
</evidence>
<dbReference type="Proteomes" id="UP000078503">
    <property type="component" value="Unassembled WGS sequence"/>
</dbReference>
<evidence type="ECO:0000256" key="7">
    <source>
        <dbReference type="ARBA" id="ARBA00022927"/>
    </source>
</evidence>
<dbReference type="GO" id="GO:0098797">
    <property type="term" value="C:plasma membrane protein complex"/>
    <property type="evidence" value="ECO:0007669"/>
    <property type="project" value="TreeGrafter"/>
</dbReference>